<evidence type="ECO:0000256" key="10">
    <source>
        <dbReference type="RuleBase" id="RU362071"/>
    </source>
</evidence>
<evidence type="ECO:0000256" key="2">
    <source>
        <dbReference type="ARBA" id="ARBA00009772"/>
    </source>
</evidence>
<comment type="function">
    <text evidence="1 10">Role in flagellar biosynthesis.</text>
</comment>
<dbReference type="InterPro" id="IPR006303">
    <property type="entry name" value="FliR"/>
</dbReference>
<evidence type="ECO:0000256" key="9">
    <source>
        <dbReference type="NCBIfam" id="TIGR01400"/>
    </source>
</evidence>
<comment type="subcellular location">
    <subcellularLocation>
        <location evidence="10">Cell membrane</location>
        <topology evidence="10">Multi-pass membrane protein</topology>
    </subcellularLocation>
    <subcellularLocation>
        <location evidence="10">Bacterial flagellum basal body</location>
    </subcellularLocation>
</comment>
<feature type="transmembrane region" description="Helical" evidence="10">
    <location>
        <begin position="12"/>
        <end position="31"/>
    </location>
</feature>
<feature type="transmembrane region" description="Helical" evidence="10">
    <location>
        <begin position="38"/>
        <end position="56"/>
    </location>
</feature>
<dbReference type="NCBIfam" id="TIGR01400">
    <property type="entry name" value="fliR"/>
    <property type="match status" value="1"/>
</dbReference>
<keyword evidence="11" id="KW-0969">Cilium</keyword>
<keyword evidence="12" id="KW-1185">Reference proteome</keyword>
<feature type="transmembrane region" description="Helical" evidence="10">
    <location>
        <begin position="129"/>
        <end position="152"/>
    </location>
</feature>
<dbReference type="PANTHER" id="PTHR30065:SF1">
    <property type="entry name" value="SURFACE PRESENTATION OF ANTIGENS PROTEIN SPAR"/>
    <property type="match status" value="1"/>
</dbReference>
<dbReference type="PRINTS" id="PR00953">
    <property type="entry name" value="TYPE3IMRPROT"/>
</dbReference>
<dbReference type="EMBL" id="VTOY01000003">
    <property type="protein sequence ID" value="TYZ23498.1"/>
    <property type="molecule type" value="Genomic_DNA"/>
</dbReference>
<evidence type="ECO:0000256" key="6">
    <source>
        <dbReference type="ARBA" id="ARBA00022989"/>
    </source>
</evidence>
<evidence type="ECO:0000256" key="7">
    <source>
        <dbReference type="ARBA" id="ARBA00023136"/>
    </source>
</evidence>
<gene>
    <name evidence="11" type="primary">fliR</name>
    <name evidence="11" type="ORF">FZ040_06375</name>
</gene>
<sequence>MDFYDLLEGHAAVFMLLMTRVSGIFVISPFFGSLNIPVYFRAAASLAFAIVLFPVIDNFSDIHAPASIWAYSFAVLSELFIGWLIGFVAYISFAAITMAGKVMDMQVGFAIVNVMDPTSGQQMPLIGSFLYNLTVIVFLVVNGHHMIIDALFESVKMVPLLSMEPSLSLPMIIANFTTGIFLTGMKIAMPVTFAILLTNVGLGILARTMPQMNIFVVGIPMQLTVGILILSMVLPFYVLFLDVLFNEMYGNITIALQALQ</sequence>
<keyword evidence="7 10" id="KW-0472">Membrane</keyword>
<evidence type="ECO:0000256" key="1">
    <source>
        <dbReference type="ARBA" id="ARBA00002578"/>
    </source>
</evidence>
<dbReference type="GO" id="GO:0009425">
    <property type="term" value="C:bacterial-type flagellum basal body"/>
    <property type="evidence" value="ECO:0007669"/>
    <property type="project" value="UniProtKB-SubCell"/>
</dbReference>
<dbReference type="GO" id="GO:0006605">
    <property type="term" value="P:protein targeting"/>
    <property type="evidence" value="ECO:0007669"/>
    <property type="project" value="UniProtKB-UniRule"/>
</dbReference>
<feature type="transmembrane region" description="Helical" evidence="10">
    <location>
        <begin position="68"/>
        <end position="96"/>
    </location>
</feature>
<keyword evidence="8 10" id="KW-0975">Bacterial flagellum</keyword>
<dbReference type="Pfam" id="PF01311">
    <property type="entry name" value="Bac_export_1"/>
    <property type="match status" value="1"/>
</dbReference>
<evidence type="ECO:0000313" key="12">
    <source>
        <dbReference type="Proteomes" id="UP000323646"/>
    </source>
</evidence>
<reference evidence="11 12" key="1">
    <citation type="submission" date="2019-08" db="EMBL/GenBank/DDBJ databases">
        <title>Selenomonas sp. mPRGC5 and Selenomonas sp. mPRGC8 isolated from ruminal fluid of dairy goat (Capra hircus).</title>
        <authorList>
            <person name="Poothong S."/>
            <person name="Nuengjamnong C."/>
            <person name="Tanasupawat S."/>
        </authorList>
    </citation>
    <scope>NUCLEOTIDE SEQUENCE [LARGE SCALE GENOMIC DNA]</scope>
    <source>
        <strain evidence="12">mPRGC5</strain>
    </source>
</reference>
<evidence type="ECO:0000313" key="11">
    <source>
        <dbReference type="EMBL" id="TYZ23498.1"/>
    </source>
</evidence>
<evidence type="ECO:0000256" key="8">
    <source>
        <dbReference type="ARBA" id="ARBA00023143"/>
    </source>
</evidence>
<feature type="transmembrane region" description="Helical" evidence="10">
    <location>
        <begin position="214"/>
        <end position="240"/>
    </location>
</feature>
<proteinExistence type="inferred from homology"/>
<dbReference type="InterPro" id="IPR002010">
    <property type="entry name" value="T3SS_IM_R"/>
</dbReference>
<organism evidence="11 12">
    <name type="scientific">Selenomonas ruminis</name>
    <dbReference type="NCBI Taxonomy" id="2593411"/>
    <lineage>
        <taxon>Bacteria</taxon>
        <taxon>Bacillati</taxon>
        <taxon>Bacillota</taxon>
        <taxon>Negativicutes</taxon>
        <taxon>Selenomonadales</taxon>
        <taxon>Selenomonadaceae</taxon>
        <taxon>Selenomonas</taxon>
    </lineage>
</organism>
<keyword evidence="4 10" id="KW-1003">Cell membrane</keyword>
<dbReference type="OrthoDB" id="9807748at2"/>
<dbReference type="AlphaFoldDB" id="A0A5D6W9T8"/>
<keyword evidence="11" id="KW-0966">Cell projection</keyword>
<dbReference type="GO" id="GO:0005886">
    <property type="term" value="C:plasma membrane"/>
    <property type="evidence" value="ECO:0007669"/>
    <property type="project" value="UniProtKB-SubCell"/>
</dbReference>
<dbReference type="PANTHER" id="PTHR30065">
    <property type="entry name" value="FLAGELLAR BIOSYNTHETIC PROTEIN FLIR"/>
    <property type="match status" value="1"/>
</dbReference>
<evidence type="ECO:0000256" key="5">
    <source>
        <dbReference type="ARBA" id="ARBA00022692"/>
    </source>
</evidence>
<protein>
    <recommendedName>
        <fullName evidence="3 9">Flagellar biosynthetic protein FliR</fullName>
    </recommendedName>
</protein>
<keyword evidence="5 10" id="KW-0812">Transmembrane</keyword>
<dbReference type="RefSeq" id="WP_149171235.1">
    <property type="nucleotide sequence ID" value="NZ_VTOY01000003.1"/>
</dbReference>
<dbReference type="GO" id="GO:0044780">
    <property type="term" value="P:bacterial-type flagellum assembly"/>
    <property type="evidence" value="ECO:0007669"/>
    <property type="project" value="UniProtKB-UniRule"/>
</dbReference>
<comment type="similarity">
    <text evidence="2 10">Belongs to the FliR/MopE/SpaR family.</text>
</comment>
<comment type="caution">
    <text evidence="11">The sequence shown here is derived from an EMBL/GenBank/DDBJ whole genome shotgun (WGS) entry which is preliminary data.</text>
</comment>
<name>A0A5D6W9T8_9FIRM</name>
<accession>A0A5D6W9T8</accession>
<feature type="transmembrane region" description="Helical" evidence="10">
    <location>
        <begin position="172"/>
        <end position="202"/>
    </location>
</feature>
<keyword evidence="11" id="KW-0282">Flagellum</keyword>
<evidence type="ECO:0000256" key="3">
    <source>
        <dbReference type="ARBA" id="ARBA00021717"/>
    </source>
</evidence>
<keyword evidence="6 10" id="KW-1133">Transmembrane helix</keyword>
<evidence type="ECO:0000256" key="4">
    <source>
        <dbReference type="ARBA" id="ARBA00022475"/>
    </source>
</evidence>
<dbReference type="Proteomes" id="UP000323646">
    <property type="component" value="Unassembled WGS sequence"/>
</dbReference>